<dbReference type="EMBL" id="NCVQ01000003">
    <property type="protein sequence ID" value="PWZ36600.1"/>
    <property type="molecule type" value="Genomic_DNA"/>
</dbReference>
<evidence type="ECO:0000313" key="2">
    <source>
        <dbReference type="EMBL" id="PWZ36600.1"/>
    </source>
</evidence>
<proteinExistence type="predicted"/>
<reference evidence="2" key="1">
    <citation type="journal article" date="2018" name="Nat. Genet.">
        <title>Extensive intraspecific gene order and gene structural variations between Mo17 and other maize genomes.</title>
        <authorList>
            <person name="Sun S."/>
            <person name="Zhou Y."/>
            <person name="Chen J."/>
            <person name="Shi J."/>
            <person name="Zhao H."/>
            <person name="Zhao H."/>
            <person name="Song W."/>
            <person name="Zhang M."/>
            <person name="Cui Y."/>
            <person name="Dong X."/>
            <person name="Liu H."/>
            <person name="Ma X."/>
            <person name="Jiao Y."/>
            <person name="Wang B."/>
            <person name="Wei X."/>
            <person name="Stein J.C."/>
            <person name="Glaubitz J.C."/>
            <person name="Lu F."/>
            <person name="Yu G."/>
            <person name="Liang C."/>
            <person name="Fengler K."/>
            <person name="Li B."/>
            <person name="Rafalski A."/>
            <person name="Schnable P.S."/>
            <person name="Ware D.H."/>
            <person name="Buckler E.S."/>
            <person name="Lai J."/>
        </authorList>
    </citation>
    <scope>NUCLEOTIDE SEQUENCE [LARGE SCALE GENOMIC DNA]</scope>
    <source>
        <tissue evidence="2">Seedling</tissue>
    </source>
</reference>
<gene>
    <name evidence="2" type="ORF">Zm00014a_037175</name>
</gene>
<dbReference type="AlphaFoldDB" id="A0A3L6FTM8"/>
<comment type="caution">
    <text evidence="2">The sequence shown here is derived from an EMBL/GenBank/DDBJ whole genome shotgun (WGS) entry which is preliminary data.</text>
</comment>
<protein>
    <submittedName>
        <fullName evidence="2">Uncharacterized protein</fullName>
    </submittedName>
</protein>
<accession>A0A3L6FTM8</accession>
<dbReference type="Proteomes" id="UP000251960">
    <property type="component" value="Chromosome 2"/>
</dbReference>
<feature type="region of interest" description="Disordered" evidence="1">
    <location>
        <begin position="1"/>
        <end position="31"/>
    </location>
</feature>
<sequence length="165" mass="18127">MQFFGGSSSTSIAQEATPTSGSSPVPTVATHGSCTAPARVHDLGHQPTASPVSGAFDIVAAVEVCTIFTDLSADVKERELHNLLCWLLGFEVSYWMRTVPELREVIRRSMPQVEKTRVINREEVFGMSSLLIFSPQELDYLICGQQEIWEVMGSFVLKFAPLCSS</sequence>
<organism evidence="2">
    <name type="scientific">Zea mays</name>
    <name type="common">Maize</name>
    <dbReference type="NCBI Taxonomy" id="4577"/>
    <lineage>
        <taxon>Eukaryota</taxon>
        <taxon>Viridiplantae</taxon>
        <taxon>Streptophyta</taxon>
        <taxon>Embryophyta</taxon>
        <taxon>Tracheophyta</taxon>
        <taxon>Spermatophyta</taxon>
        <taxon>Magnoliopsida</taxon>
        <taxon>Liliopsida</taxon>
        <taxon>Poales</taxon>
        <taxon>Poaceae</taxon>
        <taxon>PACMAD clade</taxon>
        <taxon>Panicoideae</taxon>
        <taxon>Andropogonodae</taxon>
        <taxon>Andropogoneae</taxon>
        <taxon>Tripsacinae</taxon>
        <taxon>Zea</taxon>
    </lineage>
</organism>
<evidence type="ECO:0000256" key="1">
    <source>
        <dbReference type="SAM" id="MobiDB-lite"/>
    </source>
</evidence>
<name>A0A3L6FTM8_MAIZE</name>